<dbReference type="Proteomes" id="UP000268014">
    <property type="component" value="Unassembled WGS sequence"/>
</dbReference>
<dbReference type="OMA" id="RAMIELW"/>
<reference evidence="2 3" key="2">
    <citation type="submission" date="2018-11" db="EMBL/GenBank/DDBJ databases">
        <authorList>
            <consortium name="Pathogen Informatics"/>
        </authorList>
    </citation>
    <scope>NUCLEOTIDE SEQUENCE [LARGE SCALE GENOMIC DNA]</scope>
    <source>
        <strain evidence="2 3">MHpl1</strain>
    </source>
</reference>
<dbReference type="EMBL" id="UZAF01017961">
    <property type="protein sequence ID" value="VDO46610.1"/>
    <property type="molecule type" value="Genomic_DNA"/>
</dbReference>
<evidence type="ECO:0000256" key="1">
    <source>
        <dbReference type="SAM" id="MobiDB-lite"/>
    </source>
</evidence>
<evidence type="ECO:0000313" key="2">
    <source>
        <dbReference type="EMBL" id="VDO46610.1"/>
    </source>
</evidence>
<dbReference type="WBParaSite" id="HPLM_0001275201-mRNA-1">
    <property type="protein sequence ID" value="HPLM_0001275201-mRNA-1"/>
    <property type="gene ID" value="HPLM_0001275201"/>
</dbReference>
<evidence type="ECO:0000313" key="3">
    <source>
        <dbReference type="Proteomes" id="UP000268014"/>
    </source>
</evidence>
<organism evidence="4">
    <name type="scientific">Haemonchus placei</name>
    <name type="common">Barber's pole worm</name>
    <dbReference type="NCBI Taxonomy" id="6290"/>
    <lineage>
        <taxon>Eukaryota</taxon>
        <taxon>Metazoa</taxon>
        <taxon>Ecdysozoa</taxon>
        <taxon>Nematoda</taxon>
        <taxon>Chromadorea</taxon>
        <taxon>Rhabditida</taxon>
        <taxon>Rhabditina</taxon>
        <taxon>Rhabditomorpha</taxon>
        <taxon>Strongyloidea</taxon>
        <taxon>Trichostrongylidae</taxon>
        <taxon>Haemonchus</taxon>
    </lineage>
</organism>
<reference evidence="4" key="1">
    <citation type="submission" date="2017-02" db="UniProtKB">
        <authorList>
            <consortium name="WormBaseParasite"/>
        </authorList>
    </citation>
    <scope>IDENTIFICATION</scope>
</reference>
<gene>
    <name evidence="2" type="ORF">HPLM_LOCUS12744</name>
</gene>
<keyword evidence="3" id="KW-1185">Reference proteome</keyword>
<name>A0A0N4WNA1_HAEPC</name>
<dbReference type="OrthoDB" id="5850610at2759"/>
<dbReference type="AlphaFoldDB" id="A0A0N4WNA1"/>
<protein>
    <submittedName>
        <fullName evidence="4">NB-ARC domain-containing protein</fullName>
    </submittedName>
</protein>
<evidence type="ECO:0000313" key="4">
    <source>
        <dbReference type="WBParaSite" id="HPLM_0001275201-mRNA-1"/>
    </source>
</evidence>
<sequence>MLDEVEIYEPDGKGNETPLVATVKSLKKSTMERQTGSGIKEAHREEASGCPKGKGTDLNKVEVAKVTRRTYVPPHTSAMIEVDCRETGPDERVLWTNRKEVASGIFKVGEEVGEWSTEKWNEKWEDLNPLLLDSGATLGDIAGVSFPGAVAEEIESLWNVWLACSIFRRTDLDIGKKIKYHREGHICFDADSFKIVLKSAYGRCTDWTDFICNTKRIAEHTAIENQHVHHSYNEALQKVREEIEEQSLRDRSKKIGSVLYAAFEGASPMKKDGIRGGIVTKVVLNFKRLVEVLEEWRSSKSWVIVWPQEADFAECTTANLISLAKSYLEEEGSTATAWPPINSKNQSKWLNLSGLWRSLDEALVKLDKGNHVLCTASNSFMEGKRLALLKEAHSSIIIM</sequence>
<accession>A0A0N4WNA1</accession>
<feature type="region of interest" description="Disordered" evidence="1">
    <location>
        <begin position="27"/>
        <end position="54"/>
    </location>
</feature>
<proteinExistence type="predicted"/>